<feature type="binding site" evidence="8">
    <location>
        <position position="345"/>
    </location>
    <ligand>
        <name>Mn(2+)</name>
        <dbReference type="ChEBI" id="CHEBI:29035"/>
        <label>2</label>
    </ligand>
</feature>
<comment type="cofactor">
    <cofactor evidence="8">
        <name>Mn(2+)</name>
        <dbReference type="ChEBI" id="CHEBI:29035"/>
    </cofactor>
    <text evidence="8">Binds 2 manganese ions per subunit.</text>
</comment>
<feature type="active site" evidence="8">
    <location>
        <position position="273"/>
    </location>
</feature>
<protein>
    <recommendedName>
        <fullName evidence="8">Probable cytosol aminopeptidase</fullName>
        <ecNumber evidence="8">3.4.11.1</ecNumber>
    </recommendedName>
    <alternativeName>
        <fullName evidence="8">Leucine aminopeptidase</fullName>
        <shortName evidence="8">LAP</shortName>
        <ecNumber evidence="8">3.4.11.10</ecNumber>
    </alternativeName>
    <alternativeName>
        <fullName evidence="8">Leucyl aminopeptidase</fullName>
    </alternativeName>
</protein>
<dbReference type="Gene3D" id="3.40.630.10">
    <property type="entry name" value="Zn peptidases"/>
    <property type="match status" value="1"/>
</dbReference>
<dbReference type="EC" id="3.4.11.1" evidence="8"/>
<feature type="binding site" evidence="8">
    <location>
        <position position="345"/>
    </location>
    <ligand>
        <name>Mn(2+)</name>
        <dbReference type="ChEBI" id="CHEBI:29035"/>
        <label>1</label>
    </ligand>
</feature>
<feature type="active site" evidence="8">
    <location>
        <position position="347"/>
    </location>
</feature>
<evidence type="ECO:0000256" key="5">
    <source>
        <dbReference type="ARBA" id="ARBA00022670"/>
    </source>
</evidence>
<feature type="binding site" evidence="8">
    <location>
        <position position="261"/>
    </location>
    <ligand>
        <name>Mn(2+)</name>
        <dbReference type="ChEBI" id="CHEBI:29035"/>
        <label>2</label>
    </ligand>
</feature>
<organism evidence="10 11">
    <name type="scientific">Pelotalea chapellei</name>
    <dbReference type="NCBI Taxonomy" id="44671"/>
    <lineage>
        <taxon>Bacteria</taxon>
        <taxon>Pseudomonadati</taxon>
        <taxon>Thermodesulfobacteriota</taxon>
        <taxon>Desulfuromonadia</taxon>
        <taxon>Geobacterales</taxon>
        <taxon>Geobacteraceae</taxon>
        <taxon>Pelotalea</taxon>
    </lineage>
</organism>
<evidence type="ECO:0000256" key="8">
    <source>
        <dbReference type="HAMAP-Rule" id="MF_00181"/>
    </source>
</evidence>
<feature type="binding site" evidence="8">
    <location>
        <position position="266"/>
    </location>
    <ligand>
        <name>Mn(2+)</name>
        <dbReference type="ChEBI" id="CHEBI:29035"/>
        <label>1</label>
    </ligand>
</feature>
<feature type="domain" description="Cytosol aminopeptidase" evidence="9">
    <location>
        <begin position="341"/>
        <end position="348"/>
    </location>
</feature>
<dbReference type="HAMAP" id="MF_00181">
    <property type="entry name" value="Cytosol_peptidase_M17"/>
    <property type="match status" value="1"/>
</dbReference>
<dbReference type="NCBIfam" id="NF002074">
    <property type="entry name" value="PRK00913.1-4"/>
    <property type="match status" value="1"/>
</dbReference>
<dbReference type="NCBIfam" id="NF002077">
    <property type="entry name" value="PRK00913.2-4"/>
    <property type="match status" value="1"/>
</dbReference>
<comment type="subcellular location">
    <subcellularLocation>
        <location evidence="8">Cytoplasm</location>
    </subcellularLocation>
</comment>
<reference evidence="10 11" key="1">
    <citation type="submission" date="2021-05" db="EMBL/GenBank/DDBJ databases">
        <title>The draft genome of Geobacter chapellei DSM 13688.</title>
        <authorList>
            <person name="Xu Z."/>
            <person name="Masuda Y."/>
            <person name="Itoh H."/>
            <person name="Senoo K."/>
        </authorList>
    </citation>
    <scope>NUCLEOTIDE SEQUENCE [LARGE SCALE GENOMIC DNA]</scope>
    <source>
        <strain evidence="10 11">DSM 13688</strain>
    </source>
</reference>
<keyword evidence="11" id="KW-1185">Reference proteome</keyword>
<keyword evidence="8" id="KW-0963">Cytoplasm</keyword>
<evidence type="ECO:0000259" key="9">
    <source>
        <dbReference type="PROSITE" id="PS00631"/>
    </source>
</evidence>
<evidence type="ECO:0000256" key="4">
    <source>
        <dbReference type="ARBA" id="ARBA00022438"/>
    </source>
</evidence>
<dbReference type="PANTHER" id="PTHR11963:SF23">
    <property type="entry name" value="CYTOSOL AMINOPEPTIDASE"/>
    <property type="match status" value="1"/>
</dbReference>
<feature type="binding site" evidence="8">
    <location>
        <position position="284"/>
    </location>
    <ligand>
        <name>Mn(2+)</name>
        <dbReference type="ChEBI" id="CHEBI:29035"/>
        <label>2</label>
    </ligand>
</feature>
<dbReference type="SUPFAM" id="SSF52949">
    <property type="entry name" value="Macro domain-like"/>
    <property type="match status" value="1"/>
</dbReference>
<dbReference type="Pfam" id="PF02789">
    <property type="entry name" value="Peptidase_M17_N"/>
    <property type="match status" value="1"/>
</dbReference>
<feature type="binding site" evidence="8">
    <location>
        <position position="266"/>
    </location>
    <ligand>
        <name>Mn(2+)</name>
        <dbReference type="ChEBI" id="CHEBI:29035"/>
        <label>2</label>
    </ligand>
</feature>
<dbReference type="RefSeq" id="WP_214300829.1">
    <property type="nucleotide sequence ID" value="NZ_JAHDYS010000017.1"/>
</dbReference>
<dbReference type="SUPFAM" id="SSF53187">
    <property type="entry name" value="Zn-dependent exopeptidases"/>
    <property type="match status" value="1"/>
</dbReference>
<keyword evidence="6 8" id="KW-0378">Hydrolase</keyword>
<keyword evidence="4 8" id="KW-0031">Aminopeptidase</keyword>
<dbReference type="PROSITE" id="PS00631">
    <property type="entry name" value="CYTOSOL_AP"/>
    <property type="match status" value="1"/>
</dbReference>
<feature type="binding site" evidence="8">
    <location>
        <position position="343"/>
    </location>
    <ligand>
        <name>Mn(2+)</name>
        <dbReference type="ChEBI" id="CHEBI:29035"/>
        <label>1</label>
    </ligand>
</feature>
<dbReference type="EC" id="3.4.11.10" evidence="8"/>
<dbReference type="PRINTS" id="PR00481">
    <property type="entry name" value="LAMNOPPTDASE"/>
</dbReference>
<evidence type="ECO:0000256" key="1">
    <source>
        <dbReference type="ARBA" id="ARBA00000135"/>
    </source>
</evidence>
<comment type="catalytic activity">
    <reaction evidence="1 8">
        <text>Release of an N-terminal amino acid, Xaa-|-Yaa-, in which Xaa is preferably Leu, but may be other amino acids including Pro although not Arg or Lys, and Yaa may be Pro. Amino acid amides and methyl esters are also readily hydrolyzed, but rates on arylamides are exceedingly low.</text>
        <dbReference type="EC" id="3.4.11.1"/>
    </reaction>
</comment>
<keyword evidence="8" id="KW-0479">Metal-binding</keyword>
<sequence>MKIDLIVAQPLKHSTPALVIGCWEDNRDDLFAQCDAALNGLLGRLAENREFSGKANSTHLVHTLGKLPAERLVLVGLGKKAELNDERIRQASGNAVQALRAARIASFSTALHLAGKETPAVEAVCEGTLLGSYAFEHYKTKDKEERFSYEAMTLLLKSDTVNQDRARVEQTEIICQAVQLARDLVSHPGNVATTGYLADTARELAERHPLKCSVLELDELEKLGMNALVAVGKGSHEPPRLIVLEYHGAGGKDRPVVLVGKGVTFDSGGISIKPGAGMEEMKTDMGGGAAVLATMQAAAGLKLPINLVGIIPTAENMPDGKAYKPGDVLTSMSGTTIEITNTDAEGRLILCDALHYAQKYRPAAMVDLATLTGACVVALGHLASGLMGNDQRLVDALKRAGERCGDRVWELPLWDGYGEAMKSDIADLKNAGSRDGGSITAGWFLKQFVGKTRWAHLDIAGTAWSDKAQPCCPKGATGVGVRLLIEYLRELTKGK</sequence>
<dbReference type="PANTHER" id="PTHR11963">
    <property type="entry name" value="LEUCINE AMINOPEPTIDASE-RELATED"/>
    <property type="match status" value="1"/>
</dbReference>
<gene>
    <name evidence="8" type="primary">pepA</name>
    <name evidence="10" type="ORF">KJB30_15090</name>
</gene>
<evidence type="ECO:0000256" key="7">
    <source>
        <dbReference type="ARBA" id="ARBA00023211"/>
    </source>
</evidence>
<dbReference type="InterPro" id="IPR008283">
    <property type="entry name" value="Peptidase_M17_N"/>
</dbReference>
<dbReference type="InterPro" id="IPR000819">
    <property type="entry name" value="Peptidase_M17_C"/>
</dbReference>
<evidence type="ECO:0000313" key="11">
    <source>
        <dbReference type="Proteomes" id="UP000784128"/>
    </source>
</evidence>
<evidence type="ECO:0000256" key="6">
    <source>
        <dbReference type="ARBA" id="ARBA00022801"/>
    </source>
</evidence>
<dbReference type="GO" id="GO:0004177">
    <property type="term" value="F:aminopeptidase activity"/>
    <property type="evidence" value="ECO:0007669"/>
    <property type="project" value="UniProtKB-KW"/>
</dbReference>
<dbReference type="InterPro" id="IPR043472">
    <property type="entry name" value="Macro_dom-like"/>
</dbReference>
<keyword evidence="5 8" id="KW-0645">Protease</keyword>
<dbReference type="CDD" id="cd00433">
    <property type="entry name" value="Peptidase_M17"/>
    <property type="match status" value="1"/>
</dbReference>
<dbReference type="InterPro" id="IPR011356">
    <property type="entry name" value="Leucine_aapep/pepB"/>
</dbReference>
<dbReference type="Pfam" id="PF00883">
    <property type="entry name" value="Peptidase_M17"/>
    <property type="match status" value="1"/>
</dbReference>
<proteinExistence type="inferred from homology"/>
<dbReference type="EMBL" id="JAHDYS010000017">
    <property type="protein sequence ID" value="MBT1073117.1"/>
    <property type="molecule type" value="Genomic_DNA"/>
</dbReference>
<comment type="function">
    <text evidence="8">Presumably involved in the processing and regular turnover of intracellular proteins. Catalyzes the removal of unsubstituted N-terminal amino acids from various peptides.</text>
</comment>
<accession>A0ABS5UBR2</accession>
<dbReference type="NCBIfam" id="NF002083">
    <property type="entry name" value="PRK00913.3-5"/>
    <property type="match status" value="1"/>
</dbReference>
<evidence type="ECO:0000313" key="10">
    <source>
        <dbReference type="EMBL" id="MBT1073117.1"/>
    </source>
</evidence>
<name>A0ABS5UBR2_9BACT</name>
<comment type="similarity">
    <text evidence="3 8">Belongs to the peptidase M17 family.</text>
</comment>
<evidence type="ECO:0000256" key="3">
    <source>
        <dbReference type="ARBA" id="ARBA00009528"/>
    </source>
</evidence>
<dbReference type="InterPro" id="IPR023042">
    <property type="entry name" value="Peptidase_M17_leu_NH2_pept"/>
</dbReference>
<evidence type="ECO:0000256" key="2">
    <source>
        <dbReference type="ARBA" id="ARBA00000967"/>
    </source>
</evidence>
<dbReference type="Proteomes" id="UP000784128">
    <property type="component" value="Unassembled WGS sequence"/>
</dbReference>
<comment type="catalytic activity">
    <reaction evidence="2 8">
        <text>Release of an N-terminal amino acid, preferentially leucine, but not glutamic or aspartic acids.</text>
        <dbReference type="EC" id="3.4.11.10"/>
    </reaction>
</comment>
<keyword evidence="7 8" id="KW-0464">Manganese</keyword>
<dbReference type="Gene3D" id="3.40.220.10">
    <property type="entry name" value="Leucine Aminopeptidase, subunit E, domain 1"/>
    <property type="match status" value="1"/>
</dbReference>
<comment type="caution">
    <text evidence="10">The sequence shown here is derived from an EMBL/GenBank/DDBJ whole genome shotgun (WGS) entry which is preliminary data.</text>
</comment>
<dbReference type="NCBIfam" id="NF002073">
    <property type="entry name" value="PRK00913.1-2"/>
    <property type="match status" value="1"/>
</dbReference>